<feature type="region of interest" description="Disordered" evidence="1">
    <location>
        <begin position="377"/>
        <end position="401"/>
    </location>
</feature>
<proteinExistence type="predicted"/>
<organism evidence="2 3">
    <name type="scientific">Sphingomonas arantia</name>
    <dbReference type="NCBI Taxonomy" id="1460676"/>
    <lineage>
        <taxon>Bacteria</taxon>
        <taxon>Pseudomonadati</taxon>
        <taxon>Pseudomonadota</taxon>
        <taxon>Alphaproteobacteria</taxon>
        <taxon>Sphingomonadales</taxon>
        <taxon>Sphingomonadaceae</taxon>
        <taxon>Sphingomonas</taxon>
    </lineage>
</organism>
<reference evidence="3" key="1">
    <citation type="journal article" date="2019" name="Int. J. Syst. Evol. Microbiol.">
        <title>The Global Catalogue of Microorganisms (GCM) 10K type strain sequencing project: providing services to taxonomists for standard genome sequencing and annotation.</title>
        <authorList>
            <consortium name="The Broad Institute Genomics Platform"/>
            <consortium name="The Broad Institute Genome Sequencing Center for Infectious Disease"/>
            <person name="Wu L."/>
            <person name="Ma J."/>
        </authorList>
    </citation>
    <scope>NUCLEOTIDE SEQUENCE [LARGE SCALE GENOMIC DNA]</scope>
    <source>
        <strain evidence="3">CGMCC 1.12702</strain>
    </source>
</reference>
<evidence type="ECO:0008006" key="4">
    <source>
        <dbReference type="Google" id="ProtNLM"/>
    </source>
</evidence>
<dbReference type="Proteomes" id="UP001597400">
    <property type="component" value="Unassembled WGS sequence"/>
</dbReference>
<evidence type="ECO:0000313" key="3">
    <source>
        <dbReference type="Proteomes" id="UP001597400"/>
    </source>
</evidence>
<dbReference type="EMBL" id="JBHUGS010000003">
    <property type="protein sequence ID" value="MFD1951474.1"/>
    <property type="molecule type" value="Genomic_DNA"/>
</dbReference>
<gene>
    <name evidence="2" type="ORF">ACFSGX_11935</name>
</gene>
<keyword evidence="3" id="KW-1185">Reference proteome</keyword>
<dbReference type="RefSeq" id="WP_380930181.1">
    <property type="nucleotide sequence ID" value="NZ_JBHUGS010000003.1"/>
</dbReference>
<accession>A0ABW4U0C2</accession>
<name>A0ABW4U0C2_9SPHN</name>
<evidence type="ECO:0000256" key="1">
    <source>
        <dbReference type="SAM" id="MobiDB-lite"/>
    </source>
</evidence>
<protein>
    <recommendedName>
        <fullName evidence="4">Transposase</fullName>
    </recommendedName>
</protein>
<sequence>MAVNLRDDPEWLQIPLAKREVALMRYKILRAYDLKKEPTTADATAAAAELGIHLRSFYFILRSWRNEERSIFALIPYRTNNKTPRPSRLDTAVADHLRESVRALLVEDQSIAPAKAVRFIEEAWPDRLLRPSGITIRVFMNRMMGVIPAVPGSRRLRFSSSAGDEVQTASRFGEVIIIDHTAPARLLLDGEPATTPTVTLVIDLFTGVPIGAAVSRKEPGPEAVLDALADASERLEELGGEGVVQPRIIYASATSPEWTSLREGLRAGGLDLVEQRGHRLSYGAATKRFIGNKLSSVMLQASKAGQSASDPVDTKENALLTGKQMKFVIDSAINRLMKDRLSELNGGHGVKLLLPEWLSSRGGLRSRTRPLVDLTCKRREQSQEKPPASTAPSRTGLKHASQSVDREFRRTLYNVVDDVVGGLLDHAEVHEPATILPGWLVQVVITDTRFIPEIWLGLARKAIEIAEMQGKRVRFEVNVTSKG</sequence>
<evidence type="ECO:0000313" key="2">
    <source>
        <dbReference type="EMBL" id="MFD1951474.1"/>
    </source>
</evidence>
<comment type="caution">
    <text evidence="2">The sequence shown here is derived from an EMBL/GenBank/DDBJ whole genome shotgun (WGS) entry which is preliminary data.</text>
</comment>